<dbReference type="GO" id="GO:0020037">
    <property type="term" value="F:heme binding"/>
    <property type="evidence" value="ECO:0007669"/>
    <property type="project" value="InterPro"/>
</dbReference>
<dbReference type="GO" id="GO:0004497">
    <property type="term" value="F:monooxygenase activity"/>
    <property type="evidence" value="ECO:0007669"/>
    <property type="project" value="InterPro"/>
</dbReference>
<name>A0A8H6L9Q6_9LECA</name>
<comment type="caution">
    <text evidence="6">The sequence shown here is derived from an EMBL/GenBank/DDBJ whole genome shotgun (WGS) entry which is preliminary data.</text>
</comment>
<evidence type="ECO:0000256" key="3">
    <source>
        <dbReference type="ARBA" id="ARBA00023002"/>
    </source>
</evidence>
<sequence>MSAVIKQMAAGIALHRVFDAFPSNVLFIPVLSLFIVSLWSFYSYILLQQIPGPFLAAFSNLPRVSWVLSNRAHDIHIDLHRKYGKLVRFGPNMVSVGDPAEIPTLYSFTGKFTKSDFYHVIVFYAKGKPVQTIFTTQDENMHRMLKRPIAGIYTMSNLMSFEPYVDTTISFFFAQLDKRFAQTGDICNLGTWLQMFAFDVMGELTFSKRLGFLERAEDVDGIMESIWHYFQKTTPVTQIPWVDRLWAKNPIFQRLKAVRMNPIAGFGLARIAERKSAPDTSDDKESSTNSRDFLSRFLEAQAKDKSIPPWALTAWTTSNIAAGSDTTAILLRTTITLTTN</sequence>
<protein>
    <recommendedName>
        <fullName evidence="8">Cytochrome P450</fullName>
    </recommendedName>
</protein>
<keyword evidence="2" id="KW-0479">Metal-binding</keyword>
<evidence type="ECO:0008006" key="8">
    <source>
        <dbReference type="Google" id="ProtNLM"/>
    </source>
</evidence>
<evidence type="ECO:0000256" key="5">
    <source>
        <dbReference type="SAM" id="Phobius"/>
    </source>
</evidence>
<dbReference type="AlphaFoldDB" id="A0A8H6L9Q6"/>
<keyword evidence="7" id="KW-1185">Reference proteome</keyword>
<dbReference type="Proteomes" id="UP000578531">
    <property type="component" value="Unassembled WGS sequence"/>
</dbReference>
<keyword evidence="5" id="KW-0812">Transmembrane</keyword>
<keyword evidence="4" id="KW-0408">Iron</keyword>
<dbReference type="RefSeq" id="XP_037170286.1">
    <property type="nucleotide sequence ID" value="XM_037302779.1"/>
</dbReference>
<dbReference type="Pfam" id="PF00067">
    <property type="entry name" value="p450"/>
    <property type="match status" value="1"/>
</dbReference>
<proteinExistence type="predicted"/>
<evidence type="ECO:0000313" key="7">
    <source>
        <dbReference type="Proteomes" id="UP000578531"/>
    </source>
</evidence>
<keyword evidence="5" id="KW-0472">Membrane</keyword>
<evidence type="ECO:0000256" key="2">
    <source>
        <dbReference type="ARBA" id="ARBA00022723"/>
    </source>
</evidence>
<evidence type="ECO:0000256" key="4">
    <source>
        <dbReference type="ARBA" id="ARBA00023004"/>
    </source>
</evidence>
<dbReference type="InterPro" id="IPR001128">
    <property type="entry name" value="Cyt_P450"/>
</dbReference>
<dbReference type="GO" id="GO:0016705">
    <property type="term" value="F:oxidoreductase activity, acting on paired donors, with incorporation or reduction of molecular oxygen"/>
    <property type="evidence" value="ECO:0007669"/>
    <property type="project" value="InterPro"/>
</dbReference>
<dbReference type="InterPro" id="IPR050121">
    <property type="entry name" value="Cytochrome_P450_monoxygenase"/>
</dbReference>
<keyword evidence="3" id="KW-0560">Oxidoreductase</keyword>
<comment type="cofactor">
    <cofactor evidence="1">
        <name>heme</name>
        <dbReference type="ChEBI" id="CHEBI:30413"/>
    </cofactor>
</comment>
<evidence type="ECO:0000256" key="1">
    <source>
        <dbReference type="ARBA" id="ARBA00001971"/>
    </source>
</evidence>
<organism evidence="6 7">
    <name type="scientific">Letharia columbiana</name>
    <dbReference type="NCBI Taxonomy" id="112416"/>
    <lineage>
        <taxon>Eukaryota</taxon>
        <taxon>Fungi</taxon>
        <taxon>Dikarya</taxon>
        <taxon>Ascomycota</taxon>
        <taxon>Pezizomycotina</taxon>
        <taxon>Lecanoromycetes</taxon>
        <taxon>OSLEUM clade</taxon>
        <taxon>Lecanoromycetidae</taxon>
        <taxon>Lecanorales</taxon>
        <taxon>Lecanorineae</taxon>
        <taxon>Parmeliaceae</taxon>
        <taxon>Letharia</taxon>
    </lineage>
</organism>
<dbReference type="PANTHER" id="PTHR24305:SF235">
    <property type="entry name" value="CYTOCHROME P450 MONOOXYGENASE APDB-RELATED"/>
    <property type="match status" value="1"/>
</dbReference>
<dbReference type="SUPFAM" id="SSF48264">
    <property type="entry name" value="Cytochrome P450"/>
    <property type="match status" value="1"/>
</dbReference>
<dbReference type="GO" id="GO:0044550">
    <property type="term" value="P:secondary metabolite biosynthetic process"/>
    <property type="evidence" value="ECO:0007669"/>
    <property type="project" value="UniProtKB-ARBA"/>
</dbReference>
<dbReference type="PANTHER" id="PTHR24305">
    <property type="entry name" value="CYTOCHROME P450"/>
    <property type="match status" value="1"/>
</dbReference>
<dbReference type="OrthoDB" id="3934656at2759"/>
<dbReference type="EMBL" id="JACCJC010000002">
    <property type="protein sequence ID" value="KAF6241038.1"/>
    <property type="molecule type" value="Genomic_DNA"/>
</dbReference>
<keyword evidence="5" id="KW-1133">Transmembrane helix</keyword>
<accession>A0A8H6L9Q6</accession>
<feature type="transmembrane region" description="Helical" evidence="5">
    <location>
        <begin position="26"/>
        <end position="47"/>
    </location>
</feature>
<gene>
    <name evidence="6" type="ORF">HO173_000832</name>
</gene>
<dbReference type="Gene3D" id="1.10.630.10">
    <property type="entry name" value="Cytochrome P450"/>
    <property type="match status" value="1"/>
</dbReference>
<dbReference type="GeneID" id="59282510"/>
<dbReference type="GO" id="GO:0005506">
    <property type="term" value="F:iron ion binding"/>
    <property type="evidence" value="ECO:0007669"/>
    <property type="project" value="InterPro"/>
</dbReference>
<dbReference type="InterPro" id="IPR036396">
    <property type="entry name" value="Cyt_P450_sf"/>
</dbReference>
<evidence type="ECO:0000313" key="6">
    <source>
        <dbReference type="EMBL" id="KAF6241038.1"/>
    </source>
</evidence>
<reference evidence="6 7" key="1">
    <citation type="journal article" date="2020" name="Genomics">
        <title>Complete, high-quality genomes from long-read metagenomic sequencing of two wolf lichen thalli reveals enigmatic genome architecture.</title>
        <authorList>
            <person name="McKenzie S.K."/>
            <person name="Walston R.F."/>
            <person name="Allen J.L."/>
        </authorList>
    </citation>
    <scope>NUCLEOTIDE SEQUENCE [LARGE SCALE GENOMIC DNA]</scope>
    <source>
        <strain evidence="6">WasteWater2</strain>
    </source>
</reference>